<evidence type="ECO:0000256" key="3">
    <source>
        <dbReference type="ARBA" id="ARBA00022989"/>
    </source>
</evidence>
<dbReference type="AlphaFoldDB" id="A0A0J9X5F9"/>
<dbReference type="InterPro" id="IPR008521">
    <property type="entry name" value="Mg_trans_NIPA"/>
</dbReference>
<dbReference type="OrthoDB" id="6428174at2759"/>
<proteinExistence type="predicted"/>
<dbReference type="GO" id="GO:0015095">
    <property type="term" value="F:magnesium ion transmembrane transporter activity"/>
    <property type="evidence" value="ECO:0007669"/>
    <property type="project" value="InterPro"/>
</dbReference>
<feature type="transmembrane region" description="Helical" evidence="5">
    <location>
        <begin position="239"/>
        <end position="259"/>
    </location>
</feature>
<keyword evidence="7" id="KW-1185">Reference proteome</keyword>
<dbReference type="EMBL" id="CCBN010000002">
    <property type="protein sequence ID" value="CDO52004.1"/>
    <property type="molecule type" value="Genomic_DNA"/>
</dbReference>
<feature type="transmembrane region" description="Helical" evidence="5">
    <location>
        <begin position="74"/>
        <end position="95"/>
    </location>
</feature>
<dbReference type="PANTHER" id="PTHR12570:SF85">
    <property type="entry name" value="DUF803 DOMAIN MEMBRANE PROTEIN (AFU_ORTHOLOGUE AFUA_1G15880)"/>
    <property type="match status" value="1"/>
</dbReference>
<feature type="transmembrane region" description="Helical" evidence="5">
    <location>
        <begin position="49"/>
        <end position="68"/>
    </location>
</feature>
<dbReference type="Proteomes" id="UP000242525">
    <property type="component" value="Unassembled WGS sequence"/>
</dbReference>
<keyword evidence="4 5" id="KW-0472">Membrane</keyword>
<accession>A0A0J9X5F9</accession>
<reference evidence="6" key="1">
    <citation type="submission" date="2014-03" db="EMBL/GenBank/DDBJ databases">
        <authorList>
            <person name="Casaregola S."/>
        </authorList>
    </citation>
    <scope>NUCLEOTIDE SEQUENCE [LARGE SCALE GENOMIC DNA]</scope>
    <source>
        <strain evidence="6">CLIB 918</strain>
    </source>
</reference>
<evidence type="ECO:0000256" key="5">
    <source>
        <dbReference type="SAM" id="Phobius"/>
    </source>
</evidence>
<evidence type="ECO:0000256" key="1">
    <source>
        <dbReference type="ARBA" id="ARBA00004141"/>
    </source>
</evidence>
<feature type="transmembrane region" description="Helical" evidence="5">
    <location>
        <begin position="172"/>
        <end position="198"/>
    </location>
</feature>
<evidence type="ECO:0000256" key="2">
    <source>
        <dbReference type="ARBA" id="ARBA00022692"/>
    </source>
</evidence>
<comment type="caution">
    <text evidence="6">The sequence shown here is derived from an EMBL/GenBank/DDBJ whole genome shotgun (WGS) entry which is preliminary data.</text>
</comment>
<evidence type="ECO:0008006" key="8">
    <source>
        <dbReference type="Google" id="ProtNLM"/>
    </source>
</evidence>
<dbReference type="Pfam" id="PF05653">
    <property type="entry name" value="Mg_trans_NIPA"/>
    <property type="match status" value="1"/>
</dbReference>
<feature type="transmembrane region" description="Helical" evidence="5">
    <location>
        <begin position="6"/>
        <end position="28"/>
    </location>
</feature>
<name>A0A0J9X5F9_GEOCN</name>
<feature type="transmembrane region" description="Helical" evidence="5">
    <location>
        <begin position="210"/>
        <end position="227"/>
    </location>
</feature>
<dbReference type="SUPFAM" id="SSF103481">
    <property type="entry name" value="Multidrug resistance efflux transporter EmrE"/>
    <property type="match status" value="1"/>
</dbReference>
<dbReference type="GO" id="GO:0016020">
    <property type="term" value="C:membrane"/>
    <property type="evidence" value="ECO:0007669"/>
    <property type="project" value="UniProtKB-SubCell"/>
</dbReference>
<feature type="transmembrane region" description="Helical" evidence="5">
    <location>
        <begin position="142"/>
        <end position="160"/>
    </location>
</feature>
<protein>
    <recommendedName>
        <fullName evidence="8">Magnesium transporter</fullName>
    </recommendedName>
</protein>
<keyword evidence="2 5" id="KW-0812">Transmembrane</keyword>
<feature type="transmembrane region" description="Helical" evidence="5">
    <location>
        <begin position="271"/>
        <end position="288"/>
    </location>
</feature>
<dbReference type="InterPro" id="IPR037185">
    <property type="entry name" value="EmrE-like"/>
</dbReference>
<gene>
    <name evidence="6" type="ORF">BN980_GECA02s04366g</name>
</gene>
<dbReference type="PANTHER" id="PTHR12570">
    <property type="match status" value="1"/>
</dbReference>
<sequence length="365" mass="39830">MDDKYIGLLLAMSSSLAIGVSFILTKIGHQQVSTISSSGSEYAYLKMPIWWAGMITMGVGEIANFAAYTFAPAILVTPLGAMSVIIGAILAALIMKERLTTMGILGCALCIVGSIIIVLHAPADKEVSTVDEILVYAVKPGFVLYCLCVLVFSVYMIYIVSPKLGKRNPMVYVSICSVVGSISVMAIKAFGIALKLTFQGNNQFVHGSTYIFGITVAGCIVLQLNYLNKALDQFDISIVNPLYYVCFTTATIVASSILFQEMGEGSTPGDNITVLCGFFVIFTGVYILNDSRKKNSDADYTELDLNSDFDNDLEPRDIRLQRIGHRKRHSRALDNEDDIFNIVDDLEDRQTVNSLGSPSSVRRVV</sequence>
<evidence type="ECO:0000313" key="6">
    <source>
        <dbReference type="EMBL" id="CDO52004.1"/>
    </source>
</evidence>
<evidence type="ECO:0000313" key="7">
    <source>
        <dbReference type="Proteomes" id="UP000242525"/>
    </source>
</evidence>
<comment type="subcellular location">
    <subcellularLocation>
        <location evidence="1">Membrane</location>
        <topology evidence="1">Multi-pass membrane protein</topology>
    </subcellularLocation>
</comment>
<organism evidence="6 7">
    <name type="scientific">Geotrichum candidum</name>
    <name type="common">Oospora lactis</name>
    <name type="synonym">Dipodascus geotrichum</name>
    <dbReference type="NCBI Taxonomy" id="1173061"/>
    <lineage>
        <taxon>Eukaryota</taxon>
        <taxon>Fungi</taxon>
        <taxon>Dikarya</taxon>
        <taxon>Ascomycota</taxon>
        <taxon>Saccharomycotina</taxon>
        <taxon>Dipodascomycetes</taxon>
        <taxon>Dipodascales</taxon>
        <taxon>Dipodascaceae</taxon>
        <taxon>Geotrichum</taxon>
    </lineage>
</organism>
<feature type="transmembrane region" description="Helical" evidence="5">
    <location>
        <begin position="102"/>
        <end position="122"/>
    </location>
</feature>
<keyword evidence="3 5" id="KW-1133">Transmembrane helix</keyword>
<evidence type="ECO:0000256" key="4">
    <source>
        <dbReference type="ARBA" id="ARBA00023136"/>
    </source>
</evidence>